<dbReference type="PANTHER" id="PTHR46211:SF8">
    <property type="entry name" value="PHOSPHODIESTERASE"/>
    <property type="match status" value="1"/>
</dbReference>
<feature type="domain" description="GP-PDE" evidence="1">
    <location>
        <begin position="1"/>
        <end position="207"/>
    </location>
</feature>
<evidence type="ECO:0000313" key="3">
    <source>
        <dbReference type="Proteomes" id="UP000286974"/>
    </source>
</evidence>
<dbReference type="Proteomes" id="UP000286974">
    <property type="component" value="Unassembled WGS sequence"/>
</dbReference>
<dbReference type="SUPFAM" id="SSF51695">
    <property type="entry name" value="PLC-like phosphodiesterases"/>
    <property type="match status" value="1"/>
</dbReference>
<reference evidence="2 3" key="1">
    <citation type="submission" date="2017-11" db="EMBL/GenBank/DDBJ databases">
        <title>Draft Genome Sequence of Lactobacillus curieae NBRC 111893 isolated from Koso, a Japanese sugar-Vegetable Fermented Beverage.</title>
        <authorList>
            <person name="Chiou T.Y."/>
            <person name="Oshima K."/>
            <person name="Suda W."/>
            <person name="Hattori M."/>
            <person name="Takahashi T."/>
        </authorList>
    </citation>
    <scope>NUCLEOTIDE SEQUENCE [LARGE SCALE GENOMIC DNA]</scope>
    <source>
        <strain evidence="2 3">NBRC111893</strain>
    </source>
</reference>
<dbReference type="PROSITE" id="PS51704">
    <property type="entry name" value="GP_PDE"/>
    <property type="match status" value="1"/>
</dbReference>
<dbReference type="Gene3D" id="3.20.20.190">
    <property type="entry name" value="Phosphatidylinositol (PI) phosphodiesterase"/>
    <property type="match status" value="1"/>
</dbReference>
<dbReference type="GO" id="GO:0008889">
    <property type="term" value="F:glycerophosphodiester phosphodiesterase activity"/>
    <property type="evidence" value="ECO:0007669"/>
    <property type="project" value="UniProtKB-EC"/>
</dbReference>
<keyword evidence="2" id="KW-0378">Hydrolase</keyword>
<dbReference type="GO" id="GO:0006629">
    <property type="term" value="P:lipid metabolic process"/>
    <property type="evidence" value="ECO:0007669"/>
    <property type="project" value="InterPro"/>
</dbReference>
<evidence type="ECO:0000313" key="2">
    <source>
        <dbReference type="EMBL" id="GAY72421.1"/>
    </source>
</evidence>
<dbReference type="InterPro" id="IPR017946">
    <property type="entry name" value="PLC-like_Pdiesterase_TIM-brl"/>
</dbReference>
<organism evidence="2 3">
    <name type="scientific">Lentilactobacillus kosonis</name>
    <dbReference type="NCBI Taxonomy" id="2810561"/>
    <lineage>
        <taxon>Bacteria</taxon>
        <taxon>Bacillati</taxon>
        <taxon>Bacillota</taxon>
        <taxon>Bacilli</taxon>
        <taxon>Lactobacillales</taxon>
        <taxon>Lactobacillaceae</taxon>
        <taxon>Lentilactobacillus</taxon>
    </lineage>
</organism>
<dbReference type="Pfam" id="PF03009">
    <property type="entry name" value="GDPD"/>
    <property type="match status" value="1"/>
</dbReference>
<dbReference type="InterPro" id="IPR030395">
    <property type="entry name" value="GP_PDE_dom"/>
</dbReference>
<proteinExistence type="predicted"/>
<comment type="caution">
    <text evidence="2">The sequence shown here is derived from an EMBL/GenBank/DDBJ whole genome shotgun (WGS) entry which is preliminary data.</text>
</comment>
<dbReference type="CDD" id="cd08579">
    <property type="entry name" value="GDPD_memb_like"/>
    <property type="match status" value="1"/>
</dbReference>
<dbReference type="PANTHER" id="PTHR46211">
    <property type="entry name" value="GLYCEROPHOSPHORYL DIESTER PHOSPHODIESTERASE"/>
    <property type="match status" value="1"/>
</dbReference>
<gene>
    <name evidence="2" type="ORF">NBRC111893_567</name>
</gene>
<evidence type="ECO:0000259" key="1">
    <source>
        <dbReference type="PROSITE" id="PS51704"/>
    </source>
</evidence>
<sequence length="207" mass="24054">MGVQNTIPALKLTSKEKPNYVEMDIHETKDHQFVVMHDENLEELAGINKAPYQLTLKQLTKITVRENGHHAKIASFDNYLKTANKLHQKLLVEIKVTPHDSKNMTKLFVDRYEKTLLKHHDRIHTLSYPVVTQLKQLAPKLFVSFILPYNLTFPETKANAYTMEATTLDSSFIANADKHKQEVYAWTVDDTDQMDQMNVYGRQCHHY</sequence>
<name>A0A401FJK8_9LACO</name>
<dbReference type="AlphaFoldDB" id="A0A401FJK8"/>
<accession>A0A401FJK8</accession>
<dbReference type="EC" id="3.1.4.46" evidence="2"/>
<protein>
    <submittedName>
        <fullName evidence="2">Glycerophosphoryl diester phosphodiesterase</fullName>
        <ecNumber evidence="2">3.1.4.46</ecNumber>
    </submittedName>
</protein>
<dbReference type="EMBL" id="BEXA01000001">
    <property type="protein sequence ID" value="GAY72421.1"/>
    <property type="molecule type" value="Genomic_DNA"/>
</dbReference>
<keyword evidence="3" id="KW-1185">Reference proteome</keyword>